<evidence type="ECO:0000259" key="6">
    <source>
        <dbReference type="Pfam" id="PF10277"/>
    </source>
</evidence>
<dbReference type="FunCoup" id="A0A218Z915">
    <property type="interactions" value="44"/>
</dbReference>
<proteinExistence type="predicted"/>
<comment type="subcellular location">
    <subcellularLocation>
        <location evidence="1">Endomembrane system</location>
        <topology evidence="1">Multi-pass membrane protein</topology>
    </subcellularLocation>
</comment>
<feature type="transmembrane region" description="Helical" evidence="5">
    <location>
        <begin position="195"/>
        <end position="216"/>
    </location>
</feature>
<feature type="domain" description="CWH43-like N-terminal" evidence="6">
    <location>
        <begin position="15"/>
        <end position="246"/>
    </location>
</feature>
<dbReference type="GO" id="GO:0005886">
    <property type="term" value="C:plasma membrane"/>
    <property type="evidence" value="ECO:0007669"/>
    <property type="project" value="TreeGrafter"/>
</dbReference>
<dbReference type="STRING" id="503106.A0A218Z915"/>
<dbReference type="GO" id="GO:0012505">
    <property type="term" value="C:endomembrane system"/>
    <property type="evidence" value="ECO:0007669"/>
    <property type="project" value="UniProtKB-SubCell"/>
</dbReference>
<reference evidence="7 8" key="1">
    <citation type="submission" date="2017-04" db="EMBL/GenBank/DDBJ databases">
        <title>Draft genome sequence of Marssonina coronaria NL1: causal agent of apple blotch.</title>
        <authorList>
            <person name="Cheng Q."/>
        </authorList>
    </citation>
    <scope>NUCLEOTIDE SEQUENCE [LARGE SCALE GENOMIC DNA]</scope>
    <source>
        <strain evidence="7 8">NL1</strain>
    </source>
</reference>
<keyword evidence="8" id="KW-1185">Reference proteome</keyword>
<evidence type="ECO:0000256" key="3">
    <source>
        <dbReference type="ARBA" id="ARBA00022989"/>
    </source>
</evidence>
<dbReference type="InterPro" id="IPR019402">
    <property type="entry name" value="CWH43_N"/>
</dbReference>
<evidence type="ECO:0000256" key="1">
    <source>
        <dbReference type="ARBA" id="ARBA00004127"/>
    </source>
</evidence>
<dbReference type="InParanoid" id="A0A218Z915"/>
<feature type="transmembrane region" description="Helical" evidence="5">
    <location>
        <begin position="155"/>
        <end position="175"/>
    </location>
</feature>
<feature type="transmembrane region" description="Helical" evidence="5">
    <location>
        <begin position="86"/>
        <end position="104"/>
    </location>
</feature>
<dbReference type="PANTHER" id="PTHR21324:SF2">
    <property type="entry name" value="EG:22E5.9 PROTEIN"/>
    <property type="match status" value="1"/>
</dbReference>
<dbReference type="PANTHER" id="PTHR21324">
    <property type="entry name" value="FASTING-INDUCIBLE INTEGRAL MEMBRANE PROTEIN TM6P1-RELATED"/>
    <property type="match status" value="1"/>
</dbReference>
<feature type="transmembrane region" description="Helical" evidence="5">
    <location>
        <begin position="125"/>
        <end position="149"/>
    </location>
</feature>
<feature type="transmembrane region" description="Helical" evidence="5">
    <location>
        <begin position="12"/>
        <end position="37"/>
    </location>
</feature>
<dbReference type="EMBL" id="MZNU01000102">
    <property type="protein sequence ID" value="OWP04478.1"/>
    <property type="molecule type" value="Genomic_DNA"/>
</dbReference>
<evidence type="ECO:0000313" key="8">
    <source>
        <dbReference type="Proteomes" id="UP000242519"/>
    </source>
</evidence>
<dbReference type="AlphaFoldDB" id="A0A218Z915"/>
<evidence type="ECO:0000313" key="7">
    <source>
        <dbReference type="EMBL" id="OWP04478.1"/>
    </source>
</evidence>
<gene>
    <name evidence="7" type="ORF">B2J93_1337</name>
</gene>
<protein>
    <recommendedName>
        <fullName evidence="6">CWH43-like N-terminal domain-containing protein</fullName>
    </recommendedName>
</protein>
<feature type="transmembrane region" description="Helical" evidence="5">
    <location>
        <begin position="222"/>
        <end position="243"/>
    </location>
</feature>
<evidence type="ECO:0000256" key="2">
    <source>
        <dbReference type="ARBA" id="ARBA00022692"/>
    </source>
</evidence>
<organism evidence="7 8">
    <name type="scientific">Diplocarpon coronariae</name>
    <dbReference type="NCBI Taxonomy" id="2795749"/>
    <lineage>
        <taxon>Eukaryota</taxon>
        <taxon>Fungi</taxon>
        <taxon>Dikarya</taxon>
        <taxon>Ascomycota</taxon>
        <taxon>Pezizomycotina</taxon>
        <taxon>Leotiomycetes</taxon>
        <taxon>Helotiales</taxon>
        <taxon>Drepanopezizaceae</taxon>
        <taxon>Diplocarpon</taxon>
    </lineage>
</organism>
<keyword evidence="4 5" id="KW-0472">Membrane</keyword>
<dbReference type="Proteomes" id="UP000242519">
    <property type="component" value="Unassembled WGS sequence"/>
</dbReference>
<dbReference type="OrthoDB" id="10032492at2759"/>
<dbReference type="Pfam" id="PF10277">
    <property type="entry name" value="Frag1"/>
    <property type="match status" value="1"/>
</dbReference>
<evidence type="ECO:0000256" key="4">
    <source>
        <dbReference type="ARBA" id="ARBA00023136"/>
    </source>
</evidence>
<keyword evidence="2 5" id="KW-0812">Transmembrane</keyword>
<sequence length="301" mass="33920">MVGVKAPRWATITVVIPIFSGFVWLGMLLGMLLWWTVKEDSRKLVTMEASQDIAFVHPPCVLTAGRKSHSSRRYISDVGAQQLQPLFIAMGTVTVVSFTSVFIAERWLRHRGTLTRNTSLFQEKLAGLAILFALLGMCGMIVLTCYNNLNHSRTHHAGLVLFIGGYMVSAIFVCWEYQRLGIHYRQFRILRISFWIKLAFIFVELGLAIAFGVLGTRDMYDSAAICEWVIALIYTFYIWSYAIDFVPAVRTKHYGSQVTAIDMAEGMERESRTRGYPGGVVREEAAYRAPGPAGGQQPRNF</sequence>
<comment type="caution">
    <text evidence="7">The sequence shown here is derived from an EMBL/GenBank/DDBJ whole genome shotgun (WGS) entry which is preliminary data.</text>
</comment>
<accession>A0A218Z915</accession>
<name>A0A218Z915_9HELO</name>
<keyword evidence="3 5" id="KW-1133">Transmembrane helix</keyword>
<evidence type="ECO:0000256" key="5">
    <source>
        <dbReference type="SAM" id="Phobius"/>
    </source>
</evidence>
<dbReference type="InterPro" id="IPR050911">
    <property type="entry name" value="DRAM/TMEM150_Autophagy_Mod"/>
</dbReference>